<dbReference type="Proteomes" id="UP001168357">
    <property type="component" value="Unassembled WGS sequence"/>
</dbReference>
<dbReference type="RefSeq" id="WP_000454589.1">
    <property type="nucleotide sequence ID" value="NZ_JAMXJU010000001.1"/>
</dbReference>
<dbReference type="SUPFAM" id="SSF47413">
    <property type="entry name" value="lambda repressor-like DNA-binding domains"/>
    <property type="match status" value="1"/>
</dbReference>
<dbReference type="GO" id="GO:0003677">
    <property type="term" value="F:DNA binding"/>
    <property type="evidence" value="ECO:0007669"/>
    <property type="project" value="InterPro"/>
</dbReference>
<dbReference type="PROSITE" id="PS50943">
    <property type="entry name" value="HTH_CROC1"/>
    <property type="match status" value="1"/>
</dbReference>
<dbReference type="InterPro" id="IPR001387">
    <property type="entry name" value="Cro/C1-type_HTH"/>
</dbReference>
<dbReference type="InterPro" id="IPR010982">
    <property type="entry name" value="Lambda_DNA-bd_dom_sf"/>
</dbReference>
<dbReference type="CDD" id="cd00093">
    <property type="entry name" value="HTH_XRE"/>
    <property type="match status" value="1"/>
</dbReference>
<dbReference type="SMART" id="SM00530">
    <property type="entry name" value="HTH_XRE"/>
    <property type="match status" value="1"/>
</dbReference>
<name>A0AAP4V0C4_BACTU</name>
<organism evidence="2 3">
    <name type="scientific">Bacillus thuringiensis</name>
    <dbReference type="NCBI Taxonomy" id="1428"/>
    <lineage>
        <taxon>Bacteria</taxon>
        <taxon>Bacillati</taxon>
        <taxon>Bacillota</taxon>
        <taxon>Bacilli</taxon>
        <taxon>Bacillales</taxon>
        <taxon>Bacillaceae</taxon>
        <taxon>Bacillus</taxon>
        <taxon>Bacillus cereus group</taxon>
    </lineage>
</organism>
<comment type="caution">
    <text evidence="2">The sequence shown here is derived from an EMBL/GenBank/DDBJ whole genome shotgun (WGS) entry which is preliminary data.</text>
</comment>
<accession>A0AAP4V0C4</accession>
<dbReference type="EMBL" id="VIGY01000003">
    <property type="protein sequence ID" value="MDN7076303.1"/>
    <property type="molecule type" value="Genomic_DNA"/>
</dbReference>
<dbReference type="Gene3D" id="1.10.260.40">
    <property type="entry name" value="lambda repressor-like DNA-binding domains"/>
    <property type="match status" value="1"/>
</dbReference>
<evidence type="ECO:0000313" key="2">
    <source>
        <dbReference type="EMBL" id="MDN7076303.1"/>
    </source>
</evidence>
<proteinExistence type="predicted"/>
<gene>
    <name evidence="2" type="ORF">FLM80_03960</name>
</gene>
<evidence type="ECO:0000259" key="1">
    <source>
        <dbReference type="PROSITE" id="PS50943"/>
    </source>
</evidence>
<protein>
    <submittedName>
        <fullName evidence="2">Helix-turn-helix transcriptional regulator</fullName>
    </submittedName>
</protein>
<reference evidence="2" key="1">
    <citation type="submission" date="2019-07" db="EMBL/GenBank/DDBJ databases">
        <title>Draft Genome Sequence of Bacillus thuringiensis Strain S906, an Isolate Toxic for Coleopteran and Lepidopteran.</title>
        <authorList>
            <person name="Grynberg P."/>
            <person name="Martins E.S."/>
            <person name="Queiroz P.R."/>
            <person name="Togawa R.C."/>
            <person name="Martins N.F."/>
            <person name="Praca L.B."/>
            <person name="Fiuza V."/>
            <person name="Ramos F."/>
            <person name="Silva E."/>
            <person name="Monnerat R.G."/>
        </authorList>
    </citation>
    <scope>NUCLEOTIDE SEQUENCE</scope>
    <source>
        <strain evidence="2">S906</strain>
    </source>
</reference>
<dbReference type="Pfam" id="PF01381">
    <property type="entry name" value="HTH_3"/>
    <property type="match status" value="1"/>
</dbReference>
<evidence type="ECO:0000313" key="3">
    <source>
        <dbReference type="Proteomes" id="UP001168357"/>
    </source>
</evidence>
<dbReference type="AlphaFoldDB" id="A0AAP4V0C4"/>
<sequence length="133" mass="15176">MEVYKKVEIPLYLLAKRQYNKKHQKLSGGGHVKRTWLADLRGKKRMSQVALADKVGVTPGHIADLETGRRDPGGKLAFQIAIVLGFPMEHFYLPIYLQNASKKEVRQSFEMGFPSKEKFLEHYPQYVDKTVGG</sequence>
<feature type="domain" description="HTH cro/C1-type" evidence="1">
    <location>
        <begin position="37"/>
        <end position="91"/>
    </location>
</feature>